<dbReference type="Proteomes" id="UP001595962">
    <property type="component" value="Unassembled WGS sequence"/>
</dbReference>
<comment type="caution">
    <text evidence="1">The sequence shown here is derived from an EMBL/GenBank/DDBJ whole genome shotgun (WGS) entry which is preliminary data.</text>
</comment>
<dbReference type="RefSeq" id="WP_377334216.1">
    <property type="nucleotide sequence ID" value="NZ_JBHSGB010000010.1"/>
</dbReference>
<gene>
    <name evidence="1" type="ORF">ACFO3I_11985</name>
</gene>
<dbReference type="EMBL" id="JBHSGB010000010">
    <property type="protein sequence ID" value="MFC4655728.1"/>
    <property type="molecule type" value="Genomic_DNA"/>
</dbReference>
<organism evidence="1 2">
    <name type="scientific">Rheinheimera marina</name>
    <dbReference type="NCBI Taxonomy" id="1774958"/>
    <lineage>
        <taxon>Bacteria</taxon>
        <taxon>Pseudomonadati</taxon>
        <taxon>Pseudomonadota</taxon>
        <taxon>Gammaproteobacteria</taxon>
        <taxon>Chromatiales</taxon>
        <taxon>Chromatiaceae</taxon>
        <taxon>Rheinheimera</taxon>
    </lineage>
</organism>
<keyword evidence="2" id="KW-1185">Reference proteome</keyword>
<name>A0ABV9JN99_9GAMM</name>
<reference evidence="2" key="1">
    <citation type="journal article" date="2019" name="Int. J. Syst. Evol. Microbiol.">
        <title>The Global Catalogue of Microorganisms (GCM) 10K type strain sequencing project: providing services to taxonomists for standard genome sequencing and annotation.</title>
        <authorList>
            <consortium name="The Broad Institute Genomics Platform"/>
            <consortium name="The Broad Institute Genome Sequencing Center for Infectious Disease"/>
            <person name="Wu L."/>
            <person name="Ma J."/>
        </authorList>
    </citation>
    <scope>NUCLEOTIDE SEQUENCE [LARGE SCALE GENOMIC DNA]</scope>
    <source>
        <strain evidence="2">DT28</strain>
    </source>
</reference>
<evidence type="ECO:0000313" key="1">
    <source>
        <dbReference type="EMBL" id="MFC4655728.1"/>
    </source>
</evidence>
<sequence>MRGSSAKRRKLQPLLPVEYCRLDRAARMLECEVEDLLHWGATYAIKLHYQATGLKAYTTFNSDQMNYIRTIDGFNQGNEINWKVTDKHTFRFQDFYKNINPAKLAASQQKPGYESELMQFVSLFGLFEVLENCLDELYRQGSVDLIFLILTKPETKEEFLFFAPFTIEPSQLFITKSELDKIYQSITTGSQLIKNKGTTISPAAMQLISNAKAAAERNSAPRAELVLSLLELVLGEDSSLIDNPYKLYEWVNQQLQKAKIIEPEITQQAFADILSKAKSARKTRLKNPS</sequence>
<proteinExistence type="predicted"/>
<protein>
    <submittedName>
        <fullName evidence="1">Uncharacterized protein</fullName>
    </submittedName>
</protein>
<evidence type="ECO:0000313" key="2">
    <source>
        <dbReference type="Proteomes" id="UP001595962"/>
    </source>
</evidence>
<accession>A0ABV9JN99</accession>